<dbReference type="Proteomes" id="UP000003789">
    <property type="component" value="Unassembled WGS sequence"/>
</dbReference>
<accession>Q1Z6I4</accession>
<feature type="transmembrane region" description="Helical" evidence="6">
    <location>
        <begin position="104"/>
        <end position="127"/>
    </location>
</feature>
<sequence length="504" mass="54342">MAEFGFLSIVPAILALFLAFTTQHVVLALGVAVMTGMMIITGGNFIDASQMMLVDGPFAQLAKSSNAQIVIVITIISGFIYLVEQSGGMKAFSNMATRYVSNPVKAQLATWCTGIAIFFTDSGNSLILGPMFSPIFEKLKLSREKLAYIIDSTSSPVCVLIPIISWGVYSQGLIENAFENMGQPVDGFTTFIQVIPYQLYALLALASVPIYAVMGKDWGPMAVAEQKARQQLQEKTNTDVEKSAQSELQKSPAISLIMVPLSILLGCIITLFTYNYYQYGGISGPVIRSTLGTSYLIASVSTIAFYGIKNVMSYSQAFNTFVVGMQRIMQIIIILLLAWTLGDICKELGTGSYISRIMSDRLPVFVLPALIFIIGGFISIATGSSWGTFAILIPIVVPIASALGADPLICIGAALSGGMLGDHTSPISDTTILSSMSTGCDHVSHVRTQFPYAILTAVTASIGFMIAEFTRNPWTIFAALVLQIFFIFVMTRRSSSVSTKSIQV</sequence>
<evidence type="ECO:0000256" key="6">
    <source>
        <dbReference type="SAM" id="Phobius"/>
    </source>
</evidence>
<feature type="transmembrane region" description="Helical" evidence="6">
    <location>
        <begin position="66"/>
        <end position="83"/>
    </location>
</feature>
<dbReference type="InterPro" id="IPR018461">
    <property type="entry name" value="Na/H_Antiport_NhaC-like_C"/>
</dbReference>
<feature type="transmembrane region" description="Helical" evidence="6">
    <location>
        <begin position="389"/>
        <end position="415"/>
    </location>
</feature>
<feature type="domain" description="Na+/H+ antiporter NhaC-like C-terminal" evidence="7">
    <location>
        <begin position="157"/>
        <end position="467"/>
    </location>
</feature>
<feature type="transmembrane region" description="Helical" evidence="6">
    <location>
        <begin position="147"/>
        <end position="169"/>
    </location>
</feature>
<evidence type="ECO:0000313" key="8">
    <source>
        <dbReference type="EMBL" id="EAS44163.1"/>
    </source>
</evidence>
<feature type="transmembrane region" description="Helical" evidence="6">
    <location>
        <begin position="190"/>
        <end position="212"/>
    </location>
</feature>
<feature type="transmembrane region" description="Helical" evidence="6">
    <location>
        <begin position="26"/>
        <end position="46"/>
    </location>
</feature>
<comment type="subcellular location">
    <subcellularLocation>
        <location evidence="1">Cell membrane</location>
        <topology evidence="1">Multi-pass membrane protein</topology>
    </subcellularLocation>
</comment>
<feature type="transmembrane region" description="Helical" evidence="6">
    <location>
        <begin position="450"/>
        <end position="467"/>
    </location>
</feature>
<keyword evidence="3 6" id="KW-0812">Transmembrane</keyword>
<dbReference type="GO" id="GO:0005886">
    <property type="term" value="C:plasma membrane"/>
    <property type="evidence" value="ECO:0007669"/>
    <property type="project" value="UniProtKB-SubCell"/>
</dbReference>
<evidence type="ECO:0000256" key="1">
    <source>
        <dbReference type="ARBA" id="ARBA00004651"/>
    </source>
</evidence>
<feature type="transmembrane region" description="Helical" evidence="6">
    <location>
        <begin position="6"/>
        <end position="21"/>
    </location>
</feature>
<gene>
    <name evidence="8" type="ORF">P3TCK_10788</name>
</gene>
<evidence type="ECO:0000256" key="4">
    <source>
        <dbReference type="ARBA" id="ARBA00022989"/>
    </source>
</evidence>
<dbReference type="EMBL" id="AAPH01000006">
    <property type="protein sequence ID" value="EAS44163.1"/>
    <property type="molecule type" value="Genomic_DNA"/>
</dbReference>
<dbReference type="HOGENOM" id="CLU_018751_1_0_6"/>
<feature type="transmembrane region" description="Helical" evidence="6">
    <location>
        <begin position="320"/>
        <end position="341"/>
    </location>
</feature>
<protein>
    <recommendedName>
        <fullName evidence="7">Na+/H+ antiporter NhaC-like C-terminal domain-containing protein</fullName>
    </recommendedName>
</protein>
<evidence type="ECO:0000259" key="7">
    <source>
        <dbReference type="Pfam" id="PF03553"/>
    </source>
</evidence>
<dbReference type="OrthoDB" id="9762978at2"/>
<dbReference type="PANTHER" id="PTHR43478:SF1">
    <property type="entry name" value="NA+_H+ ANTIPORTER NHAC-LIKE C-TERMINAL DOMAIN-CONTAINING PROTEIN"/>
    <property type="match status" value="1"/>
</dbReference>
<keyword evidence="4 6" id="KW-1133">Transmembrane helix</keyword>
<keyword evidence="2" id="KW-1003">Cell membrane</keyword>
<feature type="transmembrane region" description="Helical" evidence="6">
    <location>
        <begin position="253"/>
        <end position="274"/>
    </location>
</feature>
<proteinExistence type="predicted"/>
<organism evidence="8 9">
    <name type="scientific">Photobacterium profundum 3TCK</name>
    <dbReference type="NCBI Taxonomy" id="314280"/>
    <lineage>
        <taxon>Bacteria</taxon>
        <taxon>Pseudomonadati</taxon>
        <taxon>Pseudomonadota</taxon>
        <taxon>Gammaproteobacteria</taxon>
        <taxon>Vibrionales</taxon>
        <taxon>Vibrionaceae</taxon>
        <taxon>Photobacterium</taxon>
    </lineage>
</organism>
<dbReference type="Pfam" id="PF03553">
    <property type="entry name" value="Na_H_antiporter"/>
    <property type="match status" value="1"/>
</dbReference>
<feature type="transmembrane region" description="Helical" evidence="6">
    <location>
        <begin position="286"/>
        <end position="308"/>
    </location>
</feature>
<evidence type="ECO:0000313" key="9">
    <source>
        <dbReference type="Proteomes" id="UP000003789"/>
    </source>
</evidence>
<evidence type="ECO:0000256" key="2">
    <source>
        <dbReference type="ARBA" id="ARBA00022475"/>
    </source>
</evidence>
<keyword evidence="5 6" id="KW-0472">Membrane</keyword>
<dbReference type="AlphaFoldDB" id="Q1Z6I4"/>
<feature type="transmembrane region" description="Helical" evidence="6">
    <location>
        <begin position="473"/>
        <end position="491"/>
    </location>
</feature>
<reference evidence="8 9" key="1">
    <citation type="submission" date="2006-03" db="EMBL/GenBank/DDBJ databases">
        <authorList>
            <person name="Bartlett D.H."/>
            <person name="Valle G."/>
            <person name="Lauro F.M."/>
            <person name="Vezzi A."/>
            <person name="Simonato F."/>
            <person name="Eloe E."/>
            <person name="Vitulo N."/>
            <person name="Stratton T.K."/>
            <person name="D'angelo M."/>
            <person name="Ferriera S."/>
            <person name="Johnson J."/>
            <person name="Kravitz S."/>
            <person name="Beeson K."/>
            <person name="Sutton G."/>
            <person name="Rogers Y."/>
            <person name="Friedman R."/>
            <person name="Frazier M."/>
            <person name="Venter J.C."/>
        </authorList>
    </citation>
    <scope>NUCLEOTIDE SEQUENCE [LARGE SCALE GENOMIC DNA]</scope>
    <source>
        <strain evidence="8 9">3TCK</strain>
    </source>
</reference>
<dbReference type="RefSeq" id="WP_006230181.1">
    <property type="nucleotide sequence ID" value="NZ_CH724134.1"/>
</dbReference>
<dbReference type="PANTHER" id="PTHR43478">
    <property type="entry name" value="NA+/H+ ANTIPORTER-RELATED"/>
    <property type="match status" value="1"/>
</dbReference>
<name>Q1Z6I4_9GAMM</name>
<evidence type="ECO:0000256" key="5">
    <source>
        <dbReference type="ARBA" id="ARBA00023136"/>
    </source>
</evidence>
<evidence type="ECO:0000256" key="3">
    <source>
        <dbReference type="ARBA" id="ARBA00022692"/>
    </source>
</evidence>
<feature type="transmembrane region" description="Helical" evidence="6">
    <location>
        <begin position="362"/>
        <end position="383"/>
    </location>
</feature>
<comment type="caution">
    <text evidence="8">The sequence shown here is derived from an EMBL/GenBank/DDBJ whole genome shotgun (WGS) entry which is preliminary data.</text>
</comment>